<feature type="domain" description="Polysaccharide pyruvyl transferase" evidence="1">
    <location>
        <begin position="115"/>
        <end position="368"/>
    </location>
</feature>
<accession>A0A917DLB4</accession>
<dbReference type="Proteomes" id="UP000598997">
    <property type="component" value="Unassembled WGS sequence"/>
</dbReference>
<evidence type="ECO:0000313" key="3">
    <source>
        <dbReference type="Proteomes" id="UP000598997"/>
    </source>
</evidence>
<name>A0A917DLB4_9SPHN</name>
<comment type="caution">
    <text evidence="2">The sequence shown here is derived from an EMBL/GenBank/DDBJ whole genome shotgun (WGS) entry which is preliminary data.</text>
</comment>
<dbReference type="PANTHER" id="PTHR36836:SF1">
    <property type="entry name" value="COLANIC ACID BIOSYNTHESIS PROTEIN WCAK"/>
    <property type="match status" value="1"/>
</dbReference>
<dbReference type="InterPro" id="IPR007345">
    <property type="entry name" value="Polysacch_pyruvyl_Trfase"/>
</dbReference>
<dbReference type="AlphaFoldDB" id="A0A917DLB4"/>
<gene>
    <name evidence="2" type="ORF">GCM10010989_23230</name>
</gene>
<evidence type="ECO:0000313" key="2">
    <source>
        <dbReference type="EMBL" id="GGD48194.1"/>
    </source>
</evidence>
<dbReference type="PANTHER" id="PTHR36836">
    <property type="entry name" value="COLANIC ACID BIOSYNTHESIS PROTEIN WCAK"/>
    <property type="match status" value="1"/>
</dbReference>
<sequence>MKELPIIRSFIKFAWRHFGLRTRYLQWKGQKLVNEWEYLVDNAPDRADADRRVLIIPSDPVLISRSTGDQAMIDAIKAEWTRRMPDAKVYVATVGGDADLAAGKLGLEPLPILQDGSTITDSYTASLAIRPDVVILMGADGVDGSYDPSFSVRNLALVDLLSRSGAEAYITGFSVSRDFHPLVTTVFDRIDENVAVNLRDPVSFARFTDASDCSAREVADVAFLLKPQENRSVGRLNKWIDEQRSLGRTVLGLNFHPLLLELDHRSALTDLIEAMAEVVEGLLKTGDIAILLIDHDERGSSSDALCLRPLYEMLTSRFSQRLLYPEGRLSAPEIKALSSQLDGVISGRMHLMIASIGAATPTFGIDYKDKMEGLLQLCELDCDNLASAETVLADPNDFRERIMAWIADLEAQRSKVVAALPSIRKSALKNFAPLK</sequence>
<reference evidence="2 3" key="1">
    <citation type="journal article" date="2014" name="Int. J. Syst. Evol. Microbiol.">
        <title>Complete genome sequence of Corynebacterium casei LMG S-19264T (=DSM 44701T), isolated from a smear-ripened cheese.</title>
        <authorList>
            <consortium name="US DOE Joint Genome Institute (JGI-PGF)"/>
            <person name="Walter F."/>
            <person name="Albersmeier A."/>
            <person name="Kalinowski J."/>
            <person name="Ruckert C."/>
        </authorList>
    </citation>
    <scope>NUCLEOTIDE SEQUENCE [LARGE SCALE GENOMIC DNA]</scope>
    <source>
        <strain evidence="2 3">CGMCC 1.15358</strain>
    </source>
</reference>
<evidence type="ECO:0000259" key="1">
    <source>
        <dbReference type="Pfam" id="PF04230"/>
    </source>
</evidence>
<protein>
    <recommendedName>
        <fullName evidence="1">Polysaccharide pyruvyl transferase domain-containing protein</fullName>
    </recommendedName>
</protein>
<dbReference type="EMBL" id="BMIO01000007">
    <property type="protein sequence ID" value="GGD48194.1"/>
    <property type="molecule type" value="Genomic_DNA"/>
</dbReference>
<organism evidence="2 3">
    <name type="scientific">Croceicoccus pelagius</name>
    <dbReference type="NCBI Taxonomy" id="1703341"/>
    <lineage>
        <taxon>Bacteria</taxon>
        <taxon>Pseudomonadati</taxon>
        <taxon>Pseudomonadota</taxon>
        <taxon>Alphaproteobacteria</taxon>
        <taxon>Sphingomonadales</taxon>
        <taxon>Erythrobacteraceae</taxon>
        <taxon>Croceicoccus</taxon>
    </lineage>
</organism>
<proteinExistence type="predicted"/>
<dbReference type="Pfam" id="PF04230">
    <property type="entry name" value="PS_pyruv_trans"/>
    <property type="match status" value="1"/>
</dbReference>
<keyword evidence="3" id="KW-1185">Reference proteome</keyword>